<keyword evidence="2" id="KW-1185">Reference proteome</keyword>
<evidence type="ECO:0000313" key="2">
    <source>
        <dbReference type="Proteomes" id="UP000011704"/>
    </source>
</evidence>
<reference evidence="1 2" key="1">
    <citation type="journal article" date="2013" name="Front. Microbiol.">
        <title>The genome of Nitrospina gracilis illuminates the metabolism and evolution of the major marine nitrite oxidizer.</title>
        <authorList>
            <person name="Luecker S."/>
            <person name="Nowka B."/>
            <person name="Rattei T."/>
            <person name="Spieck E."/>
            <person name="and Daims H."/>
        </authorList>
    </citation>
    <scope>NUCLEOTIDE SEQUENCE [LARGE SCALE GENOMIC DNA]</scope>
    <source>
        <strain evidence="1 2">3/211</strain>
    </source>
</reference>
<protein>
    <submittedName>
        <fullName evidence="1">Uncharacterized protein</fullName>
    </submittedName>
</protein>
<dbReference type="EMBL" id="CAQJ01000061">
    <property type="protein sequence ID" value="CCQ91046.1"/>
    <property type="molecule type" value="Genomic_DNA"/>
</dbReference>
<dbReference type="AlphaFoldDB" id="M1ZCH2"/>
<sequence>MAAPVTTTRNSVARARVVFLFRVLSGEEGLGVSRVGEETERVGLPEGEGLALEPCAGGRAAGRFCGGGFCGTPLGAGLGAPPVRGALGGACPAG</sequence>
<dbReference type="HOGENOM" id="CLU_2383188_0_0_0"/>
<organism evidence="1 2">
    <name type="scientific">Nitrospina gracilis (strain 3/211)</name>
    <dbReference type="NCBI Taxonomy" id="1266370"/>
    <lineage>
        <taxon>Bacteria</taxon>
        <taxon>Pseudomonadati</taxon>
        <taxon>Nitrospinota/Tectimicrobiota group</taxon>
        <taxon>Nitrospinota</taxon>
        <taxon>Nitrospinia</taxon>
        <taxon>Nitrospinales</taxon>
        <taxon>Nitrospinaceae</taxon>
        <taxon>Nitrospina</taxon>
    </lineage>
</organism>
<accession>M1ZCH2</accession>
<proteinExistence type="predicted"/>
<dbReference type="InParanoid" id="M1ZCH2"/>
<gene>
    <name evidence="1" type="ORF">NITGR_550048</name>
</gene>
<dbReference type="Proteomes" id="UP000011704">
    <property type="component" value="Unassembled WGS sequence"/>
</dbReference>
<comment type="caution">
    <text evidence="1">The sequence shown here is derived from an EMBL/GenBank/DDBJ whole genome shotgun (WGS) entry which is preliminary data.</text>
</comment>
<evidence type="ECO:0000313" key="1">
    <source>
        <dbReference type="EMBL" id="CCQ91046.1"/>
    </source>
</evidence>
<name>M1ZCH2_NITG3</name>